<dbReference type="InterPro" id="IPR006345">
    <property type="entry name" value="RecD2"/>
</dbReference>
<keyword evidence="3" id="KW-0347">Helicase</keyword>
<organism evidence="5 6">
    <name type="scientific">Faecalicoccus acidiformans</name>
    <dbReference type="NCBI Taxonomy" id="915173"/>
    <lineage>
        <taxon>Bacteria</taxon>
        <taxon>Bacillati</taxon>
        <taxon>Bacillota</taxon>
        <taxon>Erysipelotrichia</taxon>
        <taxon>Erysipelotrichales</taxon>
        <taxon>Erysipelotrichaceae</taxon>
        <taxon>Faecalicoccus</taxon>
    </lineage>
</organism>
<accession>A0A7W8D033</accession>
<dbReference type="Gene3D" id="1.10.10.2220">
    <property type="match status" value="1"/>
</dbReference>
<dbReference type="Pfam" id="PF18335">
    <property type="entry name" value="SH3_13"/>
    <property type="match status" value="1"/>
</dbReference>
<evidence type="ECO:0000313" key="6">
    <source>
        <dbReference type="Proteomes" id="UP000521313"/>
    </source>
</evidence>
<dbReference type="GO" id="GO:0043139">
    <property type="term" value="F:5'-3' DNA helicase activity"/>
    <property type="evidence" value="ECO:0007669"/>
    <property type="project" value="UniProtKB-UniRule"/>
</dbReference>
<dbReference type="InterPro" id="IPR050534">
    <property type="entry name" value="Coronavir_polyprotein_1ab"/>
</dbReference>
<dbReference type="NCBIfam" id="TIGR01448">
    <property type="entry name" value="recD_rel"/>
    <property type="match status" value="1"/>
</dbReference>
<keyword evidence="3" id="KW-0238">DNA-binding</keyword>
<comment type="catalytic activity">
    <reaction evidence="3">
        <text>ATP + H2O = ADP + phosphate + H(+)</text>
        <dbReference type="Rhea" id="RHEA:13065"/>
        <dbReference type="ChEBI" id="CHEBI:15377"/>
        <dbReference type="ChEBI" id="CHEBI:15378"/>
        <dbReference type="ChEBI" id="CHEBI:30616"/>
        <dbReference type="ChEBI" id="CHEBI:43474"/>
        <dbReference type="ChEBI" id="CHEBI:456216"/>
        <dbReference type="EC" id="5.6.2.3"/>
    </reaction>
</comment>
<dbReference type="Proteomes" id="UP000521313">
    <property type="component" value="Unassembled WGS sequence"/>
</dbReference>
<dbReference type="SMART" id="SM00382">
    <property type="entry name" value="AAA"/>
    <property type="match status" value="1"/>
</dbReference>
<dbReference type="InterPro" id="IPR027785">
    <property type="entry name" value="UvrD-like_helicase_C"/>
</dbReference>
<gene>
    <name evidence="3" type="primary">recD2</name>
    <name evidence="5" type="ORF">HNQ43_000540</name>
</gene>
<dbReference type="CDD" id="cd18809">
    <property type="entry name" value="SF1_C_RecD"/>
    <property type="match status" value="1"/>
</dbReference>
<dbReference type="GO" id="GO:0016787">
    <property type="term" value="F:hydrolase activity"/>
    <property type="evidence" value="ECO:0007669"/>
    <property type="project" value="UniProtKB-KW"/>
</dbReference>
<dbReference type="Gene3D" id="3.40.50.300">
    <property type="entry name" value="P-loop containing nucleotide triphosphate hydrolases"/>
    <property type="match status" value="2"/>
</dbReference>
<evidence type="ECO:0000256" key="1">
    <source>
        <dbReference type="ARBA" id="ARBA00022741"/>
    </source>
</evidence>
<dbReference type="EC" id="5.6.2.3" evidence="3"/>
<reference evidence="5 6" key="1">
    <citation type="submission" date="2020-08" db="EMBL/GenBank/DDBJ databases">
        <title>Genomic Encyclopedia of Type Strains, Phase IV (KMG-IV): sequencing the most valuable type-strain genomes for metagenomic binning, comparative biology and taxonomic classification.</title>
        <authorList>
            <person name="Goeker M."/>
        </authorList>
    </citation>
    <scope>NUCLEOTIDE SEQUENCE [LARGE SCALE GENOMIC DNA]</scope>
    <source>
        <strain evidence="5 6">DSM 26963</strain>
    </source>
</reference>
<dbReference type="AlphaFoldDB" id="A0A7W8D033"/>
<keyword evidence="3" id="KW-0413">Isomerase</keyword>
<dbReference type="InterPro" id="IPR010994">
    <property type="entry name" value="RuvA_2-like"/>
</dbReference>
<dbReference type="InterPro" id="IPR003593">
    <property type="entry name" value="AAA+_ATPase"/>
</dbReference>
<protein>
    <recommendedName>
        <fullName evidence="3">ATP-dependent RecD2 DNA helicase</fullName>
        <ecNumber evidence="3">5.6.2.3</ecNumber>
    </recommendedName>
    <alternativeName>
        <fullName evidence="3">DNA 5'-3' helicase subunit RecD2</fullName>
    </alternativeName>
</protein>
<dbReference type="SUPFAM" id="SSF52540">
    <property type="entry name" value="P-loop containing nucleoside triphosphate hydrolases"/>
    <property type="match status" value="2"/>
</dbReference>
<evidence type="ECO:0000256" key="3">
    <source>
        <dbReference type="HAMAP-Rule" id="MF_01488"/>
    </source>
</evidence>
<dbReference type="GO" id="GO:0005524">
    <property type="term" value="F:ATP binding"/>
    <property type="evidence" value="ECO:0007669"/>
    <property type="project" value="UniProtKB-UniRule"/>
</dbReference>
<evidence type="ECO:0000256" key="2">
    <source>
        <dbReference type="ARBA" id="ARBA00022840"/>
    </source>
</evidence>
<dbReference type="InterPro" id="IPR041451">
    <property type="entry name" value="RecD2_SH13"/>
</dbReference>
<dbReference type="GO" id="GO:0003677">
    <property type="term" value="F:DNA binding"/>
    <property type="evidence" value="ECO:0007669"/>
    <property type="project" value="UniProtKB-UniRule"/>
</dbReference>
<comment type="similarity">
    <text evidence="3">Belongs to the RecD family. RecD2 subfamily.</text>
</comment>
<dbReference type="InterPro" id="IPR029493">
    <property type="entry name" value="RecD2-like_HHH"/>
</dbReference>
<comment type="function">
    <text evidence="3">DNA-dependent ATPase and ATP-dependent 5'-3' DNA helicase. Has no activity on blunt DNA or DNA with 3'-overhangs, requires at least 10 bases of 5'-ssDNA for helicase activity.</text>
</comment>
<keyword evidence="3 5" id="KW-0378">Hydrolase</keyword>
<name>A0A7W8D033_9FIRM</name>
<dbReference type="PANTHER" id="PTHR43788:SF6">
    <property type="entry name" value="DNA HELICASE B"/>
    <property type="match status" value="1"/>
</dbReference>
<dbReference type="PANTHER" id="PTHR43788">
    <property type="entry name" value="DNA2/NAM7 HELICASE FAMILY MEMBER"/>
    <property type="match status" value="1"/>
</dbReference>
<dbReference type="InterPro" id="IPR027417">
    <property type="entry name" value="P-loop_NTPase"/>
</dbReference>
<dbReference type="GO" id="GO:0006310">
    <property type="term" value="P:DNA recombination"/>
    <property type="evidence" value="ECO:0007669"/>
    <property type="project" value="InterPro"/>
</dbReference>
<proteinExistence type="inferred from homology"/>
<dbReference type="EMBL" id="JACHHD010000004">
    <property type="protein sequence ID" value="MBB5184501.1"/>
    <property type="molecule type" value="Genomic_DNA"/>
</dbReference>
<dbReference type="Pfam" id="PF13245">
    <property type="entry name" value="AAA_19"/>
    <property type="match status" value="1"/>
</dbReference>
<comment type="caution">
    <text evidence="5">The sequence shown here is derived from an EMBL/GenBank/DDBJ whole genome shotgun (WGS) entry which is preliminary data.</text>
</comment>
<dbReference type="Pfam" id="PF13538">
    <property type="entry name" value="UvrD_C_2"/>
    <property type="match status" value="1"/>
</dbReference>
<keyword evidence="2 3" id="KW-0067">ATP-binding</keyword>
<dbReference type="Gene3D" id="2.30.30.940">
    <property type="match status" value="1"/>
</dbReference>
<evidence type="ECO:0000313" key="5">
    <source>
        <dbReference type="EMBL" id="MBB5184501.1"/>
    </source>
</evidence>
<dbReference type="HAMAP" id="MF_01488">
    <property type="entry name" value="RecD2"/>
    <property type="match status" value="1"/>
</dbReference>
<dbReference type="Pfam" id="PF14490">
    <property type="entry name" value="HHH_RecD2"/>
    <property type="match status" value="1"/>
</dbReference>
<keyword evidence="1 3" id="KW-0547">Nucleotide-binding</keyword>
<dbReference type="Pfam" id="PF23139">
    <property type="entry name" value="OB_YrrC"/>
    <property type="match status" value="1"/>
</dbReference>
<dbReference type="CDD" id="cd17933">
    <property type="entry name" value="DEXSc_RecD-like"/>
    <property type="match status" value="1"/>
</dbReference>
<feature type="domain" description="AAA+ ATPase" evidence="4">
    <location>
        <begin position="329"/>
        <end position="475"/>
    </location>
</feature>
<evidence type="ECO:0000259" key="4">
    <source>
        <dbReference type="SMART" id="SM00382"/>
    </source>
</evidence>
<dbReference type="SUPFAM" id="SSF47781">
    <property type="entry name" value="RuvA domain 2-like"/>
    <property type="match status" value="1"/>
</dbReference>
<dbReference type="InterPro" id="IPR055446">
    <property type="entry name" value="RecD2_N_OB"/>
</dbReference>
<dbReference type="RefSeq" id="WP_183374527.1">
    <property type="nucleotide sequence ID" value="NZ_JACHHD010000004.1"/>
</dbReference>
<sequence length="710" mass="81868">METIKIKALLEHIIYQNEQTHYVVGSFSETETYHYFVAAGSLSDPIEDQEYELVGQYTNHPKYGLQFQIQYANKLLPRFKDSIIRFLSSSDFPTIGLKTAQAIYDTLGEDCLDIIKTSPEKLDDVPGLNQKKKQILMEGIHTFDQHSDFYYQCMEYGLDQNKILLLEQNYEDPQTILQEDCFRPYYEIYGFGYRSAIKLANGLQLQSADPRRFDAFIYETLRQLTMASGNTFIHFITLANQCSSYSTQALEESLNRLQNISDFDRVEDRIYVFGLYHEEKEISRLLKAHQFPVETILEEDLSRELEQIEFRFGITYDTQQIKAIKTFFRSSISLLNGGPGTGKTTTVKAILELIRTFYANANIQLCAPTGRASKRLSDLSYGDSKTIHSLLKWNKEDNTFAKNEEDLLDIDFLIVDEFSMVDTHLFCSLLKALPFKTRILLIGDEDQLESVGPGKVFQDLIESAVFPIVHLEKIFRQKNGSGIVTLARDIRKEELCHYQEGVTFLEKDTADILPTIQKITEDLDHDHFQVLSCMYKGAVGIDAINEVLQAQFNPYDSSKNEIKVATSIFRENDKVMLLKNLPEEDVYNGDIGYIIQVKSTKNEKCISVDFGNRIVDFKTDFLYYLKHAYCISVHKSQGSEYDTVLVIVDRTNIHMLNKRLIYTAISRAKKQLYIIGQKSVFERQIRLKERRIRQTTLQAQILDILKSKSS</sequence>
<feature type="binding site" evidence="3">
    <location>
        <begin position="340"/>
        <end position="344"/>
    </location>
    <ligand>
        <name>ATP</name>
        <dbReference type="ChEBI" id="CHEBI:30616"/>
    </ligand>
</feature>